<accession>A0ABM2XEK0</accession>
<proteinExistence type="predicted"/>
<gene>
    <name evidence="3" type="primary">LOC106023203</name>
</gene>
<organism evidence="2 3">
    <name type="scientific">Mesocricetus auratus</name>
    <name type="common">Golden hamster</name>
    <dbReference type="NCBI Taxonomy" id="10036"/>
    <lineage>
        <taxon>Eukaryota</taxon>
        <taxon>Metazoa</taxon>
        <taxon>Chordata</taxon>
        <taxon>Craniata</taxon>
        <taxon>Vertebrata</taxon>
        <taxon>Euteleostomi</taxon>
        <taxon>Mammalia</taxon>
        <taxon>Eutheria</taxon>
        <taxon>Euarchontoglires</taxon>
        <taxon>Glires</taxon>
        <taxon>Rodentia</taxon>
        <taxon>Myomorpha</taxon>
        <taxon>Muroidea</taxon>
        <taxon>Cricetidae</taxon>
        <taxon>Cricetinae</taxon>
        <taxon>Mesocricetus</taxon>
    </lineage>
</organism>
<reference evidence="3" key="1">
    <citation type="submission" date="2025-08" db="UniProtKB">
        <authorList>
            <consortium name="RefSeq"/>
        </authorList>
    </citation>
    <scope>IDENTIFICATION</scope>
    <source>
        <tissue evidence="3">Liver</tissue>
    </source>
</reference>
<evidence type="ECO:0000313" key="2">
    <source>
        <dbReference type="Proteomes" id="UP000886700"/>
    </source>
</evidence>
<sequence length="241" mass="25883">MAADPNSQMKADQRATTSGGTDEQQSVIYQPEVRPNTVPLQEISQVPVVLQWPTAFIPINCTPVILTPQMMIALSWDPFRPVTIPCLLSNVVLQPCINTAPTVLPAQVLVPRSICFQGPDNANQPLVTSTQINDTPNQGPEICTQLPDASNQGHEVCIQLPDASSQGPEVYTERPDTSNLVSEVYTQLPDGSNQGALSAEVDRQKDLMGSEDCSCPASGCHPSLHTLPHQMTTGHLDGAPL</sequence>
<evidence type="ECO:0000256" key="1">
    <source>
        <dbReference type="SAM" id="MobiDB-lite"/>
    </source>
</evidence>
<protein>
    <submittedName>
        <fullName evidence="3">Uncharacterized protein LOC106023203 isoform X1</fullName>
    </submittedName>
</protein>
<dbReference type="RefSeq" id="XP_040600218.1">
    <property type="nucleotide sequence ID" value="XM_040744284.1"/>
</dbReference>
<evidence type="ECO:0000313" key="3">
    <source>
        <dbReference type="RefSeq" id="XP_040600218.1"/>
    </source>
</evidence>
<name>A0ABM2XEK0_MESAU</name>
<keyword evidence="2" id="KW-1185">Reference proteome</keyword>
<feature type="region of interest" description="Disordered" evidence="1">
    <location>
        <begin position="1"/>
        <end position="26"/>
    </location>
</feature>
<dbReference type="Proteomes" id="UP000886700">
    <property type="component" value="Unplaced"/>
</dbReference>
<dbReference type="GeneID" id="106023203"/>